<dbReference type="Pfam" id="PF06114">
    <property type="entry name" value="Peptidase_M78"/>
    <property type="match status" value="1"/>
</dbReference>
<evidence type="ECO:0000259" key="2">
    <source>
        <dbReference type="Pfam" id="PF06114"/>
    </source>
</evidence>
<protein>
    <recommendedName>
        <fullName evidence="2">IrrE N-terminal-like domain-containing protein</fullName>
    </recommendedName>
</protein>
<accession>A0ABU2LDU4</accession>
<evidence type="ECO:0000256" key="1">
    <source>
        <dbReference type="SAM" id="MobiDB-lite"/>
    </source>
</evidence>
<proteinExistence type="predicted"/>
<organism evidence="3 4">
    <name type="scientific">Streptomyces boetiae</name>
    <dbReference type="NCBI Taxonomy" id="3075541"/>
    <lineage>
        <taxon>Bacteria</taxon>
        <taxon>Bacillati</taxon>
        <taxon>Actinomycetota</taxon>
        <taxon>Actinomycetes</taxon>
        <taxon>Kitasatosporales</taxon>
        <taxon>Streptomycetaceae</taxon>
        <taxon>Streptomyces</taxon>
    </lineage>
</organism>
<keyword evidence="4" id="KW-1185">Reference proteome</keyword>
<comment type="caution">
    <text evidence="3">The sequence shown here is derived from an EMBL/GenBank/DDBJ whole genome shotgun (WGS) entry which is preliminary data.</text>
</comment>
<dbReference type="InterPro" id="IPR010359">
    <property type="entry name" value="IrrE_HExxH"/>
</dbReference>
<dbReference type="RefSeq" id="WP_311632621.1">
    <property type="nucleotide sequence ID" value="NZ_JAVREN010000043.1"/>
</dbReference>
<evidence type="ECO:0000313" key="4">
    <source>
        <dbReference type="Proteomes" id="UP001183388"/>
    </source>
</evidence>
<dbReference type="Proteomes" id="UP001183388">
    <property type="component" value="Unassembled WGS sequence"/>
</dbReference>
<feature type="region of interest" description="Disordered" evidence="1">
    <location>
        <begin position="139"/>
        <end position="166"/>
    </location>
</feature>
<evidence type="ECO:0000313" key="3">
    <source>
        <dbReference type="EMBL" id="MDT0309660.1"/>
    </source>
</evidence>
<reference evidence="4" key="1">
    <citation type="submission" date="2023-07" db="EMBL/GenBank/DDBJ databases">
        <title>30 novel species of actinomycetes from the DSMZ collection.</title>
        <authorList>
            <person name="Nouioui I."/>
        </authorList>
    </citation>
    <scope>NUCLEOTIDE SEQUENCE [LARGE SCALE GENOMIC DNA]</scope>
    <source>
        <strain evidence="4">DSM 44917</strain>
    </source>
</reference>
<gene>
    <name evidence="3" type="ORF">RM780_22265</name>
</gene>
<dbReference type="EMBL" id="JAVREN010000043">
    <property type="protein sequence ID" value="MDT0309660.1"/>
    <property type="molecule type" value="Genomic_DNA"/>
</dbReference>
<name>A0ABU2LDU4_9ACTN</name>
<sequence>MNTTDNTAPGALTSLRALGGQPDSSLAALRRIAAEQARLLRDLLTVPVPQTPARLSVLIPSLLIEYITQLPTHGIAFWARPYWHIRISASDPSARQTFTVLHQFKHIIDHPLRQRLTALGDADWEELADYFAGQALREKASPDPSGWASDTSELQAATPGKGGTKK</sequence>
<feature type="domain" description="IrrE N-terminal-like" evidence="2">
    <location>
        <begin position="73"/>
        <end position="132"/>
    </location>
</feature>